<organism evidence="2 3">
    <name type="scientific">Brevibacillus laterosporus</name>
    <name type="common">Bacillus laterosporus</name>
    <dbReference type="NCBI Taxonomy" id="1465"/>
    <lineage>
        <taxon>Bacteria</taxon>
        <taxon>Bacillati</taxon>
        <taxon>Bacillota</taxon>
        <taxon>Bacilli</taxon>
        <taxon>Bacillales</taxon>
        <taxon>Paenibacillaceae</taxon>
        <taxon>Brevibacillus</taxon>
    </lineage>
</organism>
<feature type="domain" description="YopX protein" evidence="1">
    <location>
        <begin position="49"/>
        <end position="134"/>
    </location>
</feature>
<dbReference type="SUPFAM" id="SSF159006">
    <property type="entry name" value="YopX-like"/>
    <property type="match status" value="1"/>
</dbReference>
<evidence type="ECO:0000259" key="1">
    <source>
        <dbReference type="Pfam" id="PF09643"/>
    </source>
</evidence>
<comment type="caution">
    <text evidence="2">The sequence shown here is derived from an EMBL/GenBank/DDBJ whole genome shotgun (WGS) entry which is preliminary data.</text>
</comment>
<dbReference type="Pfam" id="PF09643">
    <property type="entry name" value="YopX"/>
    <property type="match status" value="1"/>
</dbReference>
<dbReference type="InterPro" id="IPR019096">
    <property type="entry name" value="YopX_protein"/>
</dbReference>
<dbReference type="Proteomes" id="UP001077662">
    <property type="component" value="Unassembled WGS sequence"/>
</dbReference>
<sequence length="137" mass="16109">MREIKFRGKPIEDYGKITWFYGNAVLDYEDKLAYIQASGQGFVPVEWESVGQYTEVHDDEEDNEVYDGDIVEITHEGRLLRCYVKYEGSGFMLVSDELEDGYIWMSDLIECDRSYFWMPDSIVIGNIYEHPHLLNQE</sequence>
<accession>A0AAP3DHR6</accession>
<dbReference type="RefSeq" id="WP_258433895.1">
    <property type="nucleotide sequence ID" value="NZ_JANSGW010000018.1"/>
</dbReference>
<gene>
    <name evidence="2" type="ORF">O0554_14360</name>
</gene>
<dbReference type="EMBL" id="JAPTNE010000018">
    <property type="protein sequence ID" value="MCZ0808076.1"/>
    <property type="molecule type" value="Genomic_DNA"/>
</dbReference>
<dbReference type="Gene3D" id="2.30.30.290">
    <property type="entry name" value="YopX-like domains"/>
    <property type="match status" value="1"/>
</dbReference>
<proteinExistence type="predicted"/>
<evidence type="ECO:0000313" key="3">
    <source>
        <dbReference type="Proteomes" id="UP001077662"/>
    </source>
</evidence>
<protein>
    <submittedName>
        <fullName evidence="2">YopX family protein</fullName>
    </submittedName>
</protein>
<dbReference type="AlphaFoldDB" id="A0AAP3DHR6"/>
<evidence type="ECO:0000313" key="2">
    <source>
        <dbReference type="EMBL" id="MCZ0808076.1"/>
    </source>
</evidence>
<dbReference type="InterPro" id="IPR023385">
    <property type="entry name" value="YopX-like_C"/>
</dbReference>
<name>A0AAP3DHR6_BRELA</name>
<reference evidence="2" key="1">
    <citation type="submission" date="2022-09" db="EMBL/GenBank/DDBJ databases">
        <title>Genome analysis and characterization of larvicidal activity of Brevibacillus strains.</title>
        <authorList>
            <person name="Patrusheva E.V."/>
            <person name="Izotova A.O."/>
            <person name="Toshchakov S.V."/>
            <person name="Sineoky S.P."/>
        </authorList>
    </citation>
    <scope>NUCLEOTIDE SEQUENCE</scope>
    <source>
        <strain evidence="2">VKPM_B-13247</strain>
    </source>
</reference>